<sequence length="414" mass="48282">MEGGSSNSVSIEQVEPTEQFLDDNDLEPVEQFLDDDDLDILIAWLCIVMVDMSMHTEEPKLSGPKWIREIVYGHSDRIYEAFRMERHVFLNLCDLMRTRGWLKDNQYIRIDEQVGIFLSLVSHNNSNRDLCERFQRSGKTISKYFNIVLKAILKLSKEIIRPPSFDVVPQEILMDPSHKHYFKDCVGAMGGTHINVNVPESQQIRFRNRKGITTQNVLCVCSFDMKFTFVYAGWEGSANDCRVLSAALETPRLQFSRPPIGKYYVVDSGYTALPGFLTPFKDERYHLNDYKENGRQPRTAKELFNHKHSSLRNVIERLFGALKNRFTILRHMPQFPIRKQVLIVIACCALHNYIRDQDRMDKNFSLYEDPEYPFEPRDVEVVDDTLQEQTIGMNMLRKNIANKMARDYNMPEIS</sequence>
<keyword evidence="7" id="KW-0539">Nucleus</keyword>
<evidence type="ECO:0000256" key="7">
    <source>
        <dbReference type="ARBA" id="ARBA00023242"/>
    </source>
</evidence>
<keyword evidence="6" id="KW-0378">Hydrolase</keyword>
<evidence type="ECO:0000256" key="6">
    <source>
        <dbReference type="ARBA" id="ARBA00022801"/>
    </source>
</evidence>
<dbReference type="Pfam" id="PF13359">
    <property type="entry name" value="DDE_Tnp_4"/>
    <property type="match status" value="1"/>
</dbReference>
<dbReference type="InterPro" id="IPR027806">
    <property type="entry name" value="HARBI1_dom"/>
</dbReference>
<evidence type="ECO:0000313" key="10">
    <source>
        <dbReference type="EMBL" id="KAL3752251.1"/>
    </source>
</evidence>
<dbReference type="AlphaFoldDB" id="A0ABD3LKD1"/>
<comment type="caution">
    <text evidence="10">The sequence shown here is derived from an EMBL/GenBank/DDBJ whole genome shotgun (WGS) entry which is preliminary data.</text>
</comment>
<evidence type="ECO:0000256" key="3">
    <source>
        <dbReference type="ARBA" id="ARBA00006958"/>
    </source>
</evidence>
<feature type="domain" description="DDE Tnp4" evidence="8">
    <location>
        <begin position="190"/>
        <end position="352"/>
    </location>
</feature>
<keyword evidence="11" id="KW-1185">Reference proteome</keyword>
<evidence type="ECO:0000259" key="9">
    <source>
        <dbReference type="Pfam" id="PF26138"/>
    </source>
</evidence>
<protein>
    <recommendedName>
        <fullName evidence="12">DDE Tnp4 domain-containing protein</fullName>
    </recommendedName>
</protein>
<evidence type="ECO:0000256" key="2">
    <source>
        <dbReference type="ARBA" id="ARBA00004123"/>
    </source>
</evidence>
<evidence type="ECO:0000256" key="5">
    <source>
        <dbReference type="ARBA" id="ARBA00022723"/>
    </source>
</evidence>
<dbReference type="PANTHER" id="PTHR22930:SF251">
    <property type="entry name" value="DDE TNP4 DOMAIN-CONTAINING PROTEIN"/>
    <property type="match status" value="1"/>
</dbReference>
<evidence type="ECO:0008006" key="12">
    <source>
        <dbReference type="Google" id="ProtNLM"/>
    </source>
</evidence>
<dbReference type="GO" id="GO:0016787">
    <property type="term" value="F:hydrolase activity"/>
    <property type="evidence" value="ECO:0007669"/>
    <property type="project" value="UniProtKB-KW"/>
</dbReference>
<comment type="subcellular location">
    <subcellularLocation>
        <location evidence="2">Nucleus</location>
    </subcellularLocation>
</comment>
<dbReference type="Proteomes" id="UP001634007">
    <property type="component" value="Unassembled WGS sequence"/>
</dbReference>
<reference evidence="10 11" key="1">
    <citation type="submission" date="2024-11" db="EMBL/GenBank/DDBJ databases">
        <title>Chromosome-level genome assembly of Eucalyptus globulus Labill. provides insights into its genome evolution.</title>
        <authorList>
            <person name="Li X."/>
        </authorList>
    </citation>
    <scope>NUCLEOTIDE SEQUENCE [LARGE SCALE GENOMIC DNA]</scope>
    <source>
        <strain evidence="10">CL2024</strain>
        <tissue evidence="10">Fresh tender leaves</tissue>
    </source>
</reference>
<comment type="similarity">
    <text evidence="3">Belongs to the HARBI1 family.</text>
</comment>
<dbReference type="EMBL" id="JBJKBG010000002">
    <property type="protein sequence ID" value="KAL3752251.1"/>
    <property type="molecule type" value="Genomic_DNA"/>
</dbReference>
<evidence type="ECO:0000259" key="8">
    <source>
        <dbReference type="Pfam" id="PF13359"/>
    </source>
</evidence>
<dbReference type="InterPro" id="IPR058353">
    <property type="entry name" value="DUF8040"/>
</dbReference>
<dbReference type="InterPro" id="IPR045249">
    <property type="entry name" value="HARBI1-like"/>
</dbReference>
<comment type="cofactor">
    <cofactor evidence="1">
        <name>a divalent metal cation</name>
        <dbReference type="ChEBI" id="CHEBI:60240"/>
    </cofactor>
</comment>
<keyword evidence="5" id="KW-0479">Metal-binding</keyword>
<dbReference type="GO" id="GO:0005634">
    <property type="term" value="C:nucleus"/>
    <property type="evidence" value="ECO:0007669"/>
    <property type="project" value="UniProtKB-SubCell"/>
</dbReference>
<dbReference type="PANTHER" id="PTHR22930">
    <property type="match status" value="1"/>
</dbReference>
<evidence type="ECO:0000256" key="4">
    <source>
        <dbReference type="ARBA" id="ARBA00022722"/>
    </source>
</evidence>
<dbReference type="GO" id="GO:0046872">
    <property type="term" value="F:metal ion binding"/>
    <property type="evidence" value="ECO:0007669"/>
    <property type="project" value="UniProtKB-KW"/>
</dbReference>
<feature type="domain" description="DUF8040" evidence="9">
    <location>
        <begin position="60"/>
        <end position="154"/>
    </location>
</feature>
<evidence type="ECO:0000313" key="11">
    <source>
        <dbReference type="Proteomes" id="UP001634007"/>
    </source>
</evidence>
<gene>
    <name evidence="10" type="ORF">ACJRO7_012976</name>
</gene>
<organism evidence="10 11">
    <name type="scientific">Eucalyptus globulus</name>
    <name type="common">Tasmanian blue gum</name>
    <dbReference type="NCBI Taxonomy" id="34317"/>
    <lineage>
        <taxon>Eukaryota</taxon>
        <taxon>Viridiplantae</taxon>
        <taxon>Streptophyta</taxon>
        <taxon>Embryophyta</taxon>
        <taxon>Tracheophyta</taxon>
        <taxon>Spermatophyta</taxon>
        <taxon>Magnoliopsida</taxon>
        <taxon>eudicotyledons</taxon>
        <taxon>Gunneridae</taxon>
        <taxon>Pentapetalae</taxon>
        <taxon>rosids</taxon>
        <taxon>malvids</taxon>
        <taxon>Myrtales</taxon>
        <taxon>Myrtaceae</taxon>
        <taxon>Myrtoideae</taxon>
        <taxon>Eucalypteae</taxon>
        <taxon>Eucalyptus</taxon>
    </lineage>
</organism>
<accession>A0ABD3LKD1</accession>
<name>A0ABD3LKD1_EUCGL</name>
<keyword evidence="4" id="KW-0540">Nuclease</keyword>
<evidence type="ECO:0000256" key="1">
    <source>
        <dbReference type="ARBA" id="ARBA00001968"/>
    </source>
</evidence>
<dbReference type="GO" id="GO:0004518">
    <property type="term" value="F:nuclease activity"/>
    <property type="evidence" value="ECO:0007669"/>
    <property type="project" value="UniProtKB-KW"/>
</dbReference>
<proteinExistence type="inferred from homology"/>
<dbReference type="Pfam" id="PF26138">
    <property type="entry name" value="DUF8040"/>
    <property type="match status" value="1"/>
</dbReference>